<feature type="transmembrane region" description="Helical" evidence="10">
    <location>
        <begin position="545"/>
        <end position="564"/>
    </location>
</feature>
<feature type="domain" description="ABC transmembrane type-1" evidence="12">
    <location>
        <begin position="1051"/>
        <end position="1333"/>
    </location>
</feature>
<feature type="region of interest" description="Disordered" evidence="9">
    <location>
        <begin position="478"/>
        <end position="522"/>
    </location>
</feature>
<dbReference type="Pfam" id="PF00664">
    <property type="entry name" value="ABC_membrane"/>
    <property type="match status" value="2"/>
</dbReference>
<dbReference type="InterPro" id="IPR003439">
    <property type="entry name" value="ABC_transporter-like_ATP-bd"/>
</dbReference>
<evidence type="ECO:0000313" key="13">
    <source>
        <dbReference type="EMBL" id="KZT53818.1"/>
    </source>
</evidence>
<feature type="transmembrane region" description="Helical" evidence="10">
    <location>
        <begin position="53"/>
        <end position="73"/>
    </location>
</feature>
<feature type="domain" description="ABC transporter" evidence="11">
    <location>
        <begin position="1370"/>
        <end position="1606"/>
    </location>
</feature>
<evidence type="ECO:0000256" key="5">
    <source>
        <dbReference type="ARBA" id="ARBA00022741"/>
    </source>
</evidence>
<dbReference type="Gene3D" id="1.20.1560.10">
    <property type="entry name" value="ABC transporter type 1, transmembrane domain"/>
    <property type="match status" value="2"/>
</dbReference>
<dbReference type="PROSITE" id="PS50929">
    <property type="entry name" value="ABC_TM1F"/>
    <property type="match status" value="2"/>
</dbReference>
<dbReference type="PROSITE" id="PS50893">
    <property type="entry name" value="ABC_TRANSPORTER_2"/>
    <property type="match status" value="2"/>
</dbReference>
<feature type="transmembrane region" description="Helical" evidence="10">
    <location>
        <begin position="1185"/>
        <end position="1209"/>
    </location>
</feature>
<dbReference type="PANTHER" id="PTHR24223">
    <property type="entry name" value="ATP-BINDING CASSETTE SUB-FAMILY C"/>
    <property type="match status" value="1"/>
</dbReference>
<comment type="subcellular location">
    <subcellularLocation>
        <location evidence="1">Membrane</location>
        <topology evidence="1">Multi-pass membrane protein</topology>
    </subcellularLocation>
</comment>
<feature type="domain" description="ABC transmembrane type-1" evidence="12">
    <location>
        <begin position="525"/>
        <end position="712"/>
    </location>
</feature>
<keyword evidence="5" id="KW-0547">Nucleotide-binding</keyword>
<evidence type="ECO:0000256" key="9">
    <source>
        <dbReference type="SAM" id="MobiDB-lite"/>
    </source>
</evidence>
<keyword evidence="6" id="KW-0067">ATP-binding</keyword>
<keyword evidence="14" id="KW-1185">Reference proteome</keyword>
<dbReference type="GO" id="GO:0016020">
    <property type="term" value="C:membrane"/>
    <property type="evidence" value="ECO:0007669"/>
    <property type="project" value="UniProtKB-SubCell"/>
</dbReference>
<protein>
    <recommendedName>
        <fullName evidence="15">P-loop containing nucleoside triphosphate hydrolase protein</fullName>
    </recommendedName>
</protein>
<dbReference type="SMART" id="SM00382">
    <property type="entry name" value="AAA"/>
    <property type="match status" value="2"/>
</dbReference>
<dbReference type="SUPFAM" id="SSF52540">
    <property type="entry name" value="P-loop containing nucleoside triphosphate hydrolases"/>
    <property type="match status" value="2"/>
</dbReference>
<dbReference type="CDD" id="cd18596">
    <property type="entry name" value="ABC_6TM_VMR1_D1_like"/>
    <property type="match status" value="1"/>
</dbReference>
<evidence type="ECO:0000259" key="12">
    <source>
        <dbReference type="PROSITE" id="PS50929"/>
    </source>
</evidence>
<evidence type="ECO:0000313" key="14">
    <source>
        <dbReference type="Proteomes" id="UP000076842"/>
    </source>
</evidence>
<feature type="transmembrane region" description="Helical" evidence="10">
    <location>
        <begin position="386"/>
        <end position="408"/>
    </location>
</feature>
<evidence type="ECO:0008006" key="15">
    <source>
        <dbReference type="Google" id="ProtNLM"/>
    </source>
</evidence>
<evidence type="ECO:0000256" key="10">
    <source>
        <dbReference type="SAM" id="Phobius"/>
    </source>
</evidence>
<dbReference type="PANTHER" id="PTHR24223:SF356">
    <property type="entry name" value="ATP-BINDING CASSETTE TRANSPORTER ABC4"/>
    <property type="match status" value="1"/>
</dbReference>
<dbReference type="STRING" id="1353952.A0A165DZS9"/>
<dbReference type="InterPro" id="IPR003593">
    <property type="entry name" value="AAA+_ATPase"/>
</dbReference>
<feature type="domain" description="ABC transporter" evidence="11">
    <location>
        <begin position="753"/>
        <end position="993"/>
    </location>
</feature>
<keyword evidence="4" id="KW-0677">Repeat</keyword>
<feature type="compositionally biased region" description="Low complexity" evidence="9">
    <location>
        <begin position="438"/>
        <end position="455"/>
    </location>
</feature>
<gene>
    <name evidence="13" type="ORF">CALCODRAFT_486059</name>
</gene>
<evidence type="ECO:0000256" key="2">
    <source>
        <dbReference type="ARBA" id="ARBA00022448"/>
    </source>
</evidence>
<dbReference type="GO" id="GO:0016887">
    <property type="term" value="F:ATP hydrolysis activity"/>
    <property type="evidence" value="ECO:0007669"/>
    <property type="project" value="InterPro"/>
</dbReference>
<dbReference type="Pfam" id="PF00005">
    <property type="entry name" value="ABC_tran"/>
    <property type="match status" value="2"/>
</dbReference>
<feature type="transmembrane region" description="Helical" evidence="10">
    <location>
        <begin position="655"/>
        <end position="676"/>
    </location>
</feature>
<feature type="transmembrane region" description="Helical" evidence="10">
    <location>
        <begin position="227"/>
        <end position="247"/>
    </location>
</feature>
<evidence type="ECO:0000256" key="8">
    <source>
        <dbReference type="ARBA" id="ARBA00023136"/>
    </source>
</evidence>
<name>A0A165DZS9_9BASI</name>
<feature type="transmembrane region" description="Helical" evidence="10">
    <location>
        <begin position="1229"/>
        <end position="1247"/>
    </location>
</feature>
<dbReference type="CDD" id="cd03250">
    <property type="entry name" value="ABCC_MRP_domain1"/>
    <property type="match status" value="1"/>
</dbReference>
<dbReference type="CDD" id="cd03244">
    <property type="entry name" value="ABCC_MRP_domain2"/>
    <property type="match status" value="1"/>
</dbReference>
<feature type="transmembrane region" description="Helical" evidence="10">
    <location>
        <begin position="570"/>
        <end position="592"/>
    </location>
</feature>
<accession>A0A165DZS9</accession>
<evidence type="ECO:0000256" key="6">
    <source>
        <dbReference type="ARBA" id="ARBA00022840"/>
    </source>
</evidence>
<dbReference type="InterPro" id="IPR050173">
    <property type="entry name" value="ABC_transporter_C-like"/>
</dbReference>
<feature type="compositionally biased region" description="Basic and acidic residues" evidence="9">
    <location>
        <begin position="496"/>
        <end position="522"/>
    </location>
</feature>
<feature type="region of interest" description="Disordered" evidence="9">
    <location>
        <begin position="434"/>
        <end position="455"/>
    </location>
</feature>
<feature type="transmembrane region" description="Helical" evidence="10">
    <location>
        <begin position="1304"/>
        <end position="1326"/>
    </location>
</feature>
<evidence type="ECO:0000256" key="4">
    <source>
        <dbReference type="ARBA" id="ARBA00022737"/>
    </source>
</evidence>
<dbReference type="OrthoDB" id="6500128at2759"/>
<feature type="transmembrane region" description="Helical" evidence="10">
    <location>
        <begin position="345"/>
        <end position="366"/>
    </location>
</feature>
<reference evidence="13 14" key="1">
    <citation type="journal article" date="2016" name="Mol. Biol. Evol.">
        <title>Comparative Genomics of Early-Diverging Mushroom-Forming Fungi Provides Insights into the Origins of Lignocellulose Decay Capabilities.</title>
        <authorList>
            <person name="Nagy L.G."/>
            <person name="Riley R."/>
            <person name="Tritt A."/>
            <person name="Adam C."/>
            <person name="Daum C."/>
            <person name="Floudas D."/>
            <person name="Sun H."/>
            <person name="Yadav J.S."/>
            <person name="Pangilinan J."/>
            <person name="Larsson K.H."/>
            <person name="Matsuura K."/>
            <person name="Barry K."/>
            <person name="Labutti K."/>
            <person name="Kuo R."/>
            <person name="Ohm R.A."/>
            <person name="Bhattacharya S.S."/>
            <person name="Shirouzu T."/>
            <person name="Yoshinaga Y."/>
            <person name="Martin F.M."/>
            <person name="Grigoriev I.V."/>
            <person name="Hibbett D.S."/>
        </authorList>
    </citation>
    <scope>NUCLEOTIDE SEQUENCE [LARGE SCALE GENOMIC DNA]</scope>
    <source>
        <strain evidence="13 14">HHB12733</strain>
    </source>
</reference>
<dbReference type="Gene3D" id="3.40.50.300">
    <property type="entry name" value="P-loop containing nucleotide triphosphate hydrolases"/>
    <property type="match status" value="2"/>
</dbReference>
<dbReference type="FunFam" id="3.40.50.300:FF:000838">
    <property type="entry name" value="ABC multidrug transporter (Eurofung)"/>
    <property type="match status" value="1"/>
</dbReference>
<sequence length="1625" mass="179514">MQHQEQQSVLANPWLAVERALAHFASPPAAALQLGEDETPFPPQTIWTDVRLLPAYISALSLLFLLLTALSYIPALKARLEKWLTYPTPYEPPAEIGAPASFAAKVKRHVATRGGWAVYCWLGLRLLGCAALVALTGVAVVLVGRPEEEDWRVRMSYDGWVEIGLGLAYLYATILSFLAIALPPVARSTTGTHATVLLLALFCVYGWRNLLPLTTFTGVPADAGISWLLWTRGSLVTLVGVLVPLLTPRLYRPVDPSDPALEPAPEQTAPPLAFAFWTFLDPVIFAAYRQPKLPYDQLPPLPDYDRSRHLAKRSFATLDPLERRERGLKDRNMFWALMEVFRWDYIRMATLMSIRVFAGFLGPIGINRLLTYLEHPEYVTDVRPWVWILLLLIDPIAGSLCLHMYIFITTRMIVQCESILVQLIFQHSLKIRLKDDPPSSSSSTTGTTAQTPDPEIIEQIEPIADADATSATTENFTTESVTAVGTESSEQGSPSPKDKGKKKDTAAPVVEEKKGEEKEKSSHLVGKINNLIGTDLGNLVEGRDFLFVILQAPLQLLIGLWFLYAILGWAAVVGMAVMVASIPLPSQVAAWVQTIQNERMKKTDARVQSITETMNVIRMVKMFGWESRVKEQIGEKREEELKYVKQRQIMHLANLNLNFILPLITMIITFAFYSMVLGQDLTASKVFSSMVVFDSIRNQLHICFWEIPVIIAARVSLNRVSEFLHTTELLDRYTPSHAAALAITAGPADPDTVGFHNATFTWNDAKQGTPTPGRRNFRLHLEDLVFKPNAINLIVGPTGSGKTSILMALLGEMHFQASGPDSWFNLPRDKGVAYAAQESWLQNETIRENIVFGTPFDEDRYKKVIYQCALERDLTLFDAGDQTEVGEKGLTLSGGQKARVTLARAIYSTAQLLLLDDVLSALDVHTSRWIVDKCFRGELVKGRTILLVTHNVAIAAPIASNIISLDIHGNVVSQGSIAQVLSHDAQLREEMKEGNEALEKAEEVEAIEGPPKETQKSDGKLVLAEEMAEGHLSWAALRMFLGGFGGSTFWILVVLGFFVVEVAQTVSTWWLGVWASAYEAKENGGPDVNVPFYIGIYSAIVLAFLILYCFVYLAFTFGGIRAGRTVHEKLRDTVLGSTLRWLDSTPVGRIISRFTQDIRQVDGPLPGMFGDLIEMTLALITKFGAVVYFSPIFAIPGIAVAALGGWLGQVYIAAQLSVKREMSNRRSPLYNHFAAAIAGLISIRAYGAENSFQEEIVKRIDIYSRPSRTFYNLNRWISVRIDVLGGLFASGLASYLVYQQAYVGASNIGFSLNMAVGLAGMILWWVRVLNEFEIAGNSLERILDYVVIEQEPAPTEKGKPPAYWPASGSIRAENLCARYSKDGPIVLDNLTFDIKSGERVGIVGRTGSGKSSLTLSLLRMIPTTGVIYFDGLPTNDINLDALRTNLTIIPQNPELMSGTLRSNLDPFSQHDDHVLNDALRSAGLFSLQTEGAEDAITLDSTVSSGGSNFSVGQRQIIALARAIVRGAKVLILDEATASVDAETDNAIQASIRSELKHCTLMTIAHRLQTIMDYDKIMVLDAGKLVEFDSPLKLLEKEGGIFRALVEESGDKEKLWETARTSAHRA</sequence>
<dbReference type="CDD" id="cd18604">
    <property type="entry name" value="ABC_6TM_VMR1_D2_like"/>
    <property type="match status" value="1"/>
</dbReference>
<keyword evidence="2" id="KW-0813">Transport</keyword>
<dbReference type="EMBL" id="KV424028">
    <property type="protein sequence ID" value="KZT53818.1"/>
    <property type="molecule type" value="Genomic_DNA"/>
</dbReference>
<feature type="transmembrane region" description="Helical" evidence="10">
    <location>
        <begin position="163"/>
        <end position="182"/>
    </location>
</feature>
<dbReference type="FunFam" id="1.20.1560.10:FF:000013">
    <property type="entry name" value="ABC transporter C family member 2"/>
    <property type="match status" value="1"/>
</dbReference>
<dbReference type="InParanoid" id="A0A165DZS9"/>
<proteinExistence type="predicted"/>
<organism evidence="13 14">
    <name type="scientific">Calocera cornea HHB12733</name>
    <dbReference type="NCBI Taxonomy" id="1353952"/>
    <lineage>
        <taxon>Eukaryota</taxon>
        <taxon>Fungi</taxon>
        <taxon>Dikarya</taxon>
        <taxon>Basidiomycota</taxon>
        <taxon>Agaricomycotina</taxon>
        <taxon>Dacrymycetes</taxon>
        <taxon>Dacrymycetales</taxon>
        <taxon>Dacrymycetaceae</taxon>
        <taxon>Calocera</taxon>
    </lineage>
</organism>
<keyword evidence="8 10" id="KW-0472">Membrane</keyword>
<feature type="compositionally biased region" description="Polar residues" evidence="9">
    <location>
        <begin position="478"/>
        <end position="491"/>
    </location>
</feature>
<feature type="transmembrane region" description="Helical" evidence="10">
    <location>
        <begin position="1092"/>
        <end position="1115"/>
    </location>
</feature>
<dbReference type="InterPro" id="IPR036640">
    <property type="entry name" value="ABC1_TM_sf"/>
</dbReference>
<evidence type="ECO:0000256" key="7">
    <source>
        <dbReference type="ARBA" id="ARBA00022989"/>
    </source>
</evidence>
<dbReference type="InterPro" id="IPR011527">
    <property type="entry name" value="ABC1_TM_dom"/>
</dbReference>
<keyword evidence="7 10" id="KW-1133">Transmembrane helix</keyword>
<dbReference type="PROSITE" id="PS00211">
    <property type="entry name" value="ABC_TRANSPORTER_1"/>
    <property type="match status" value="1"/>
</dbReference>
<dbReference type="InterPro" id="IPR027417">
    <property type="entry name" value="P-loop_NTPase"/>
</dbReference>
<keyword evidence="3 10" id="KW-0812">Transmembrane</keyword>
<dbReference type="GO" id="GO:0005524">
    <property type="term" value="F:ATP binding"/>
    <property type="evidence" value="ECO:0007669"/>
    <property type="project" value="UniProtKB-KW"/>
</dbReference>
<evidence type="ECO:0000256" key="3">
    <source>
        <dbReference type="ARBA" id="ARBA00022692"/>
    </source>
</evidence>
<dbReference type="GO" id="GO:0140359">
    <property type="term" value="F:ABC-type transporter activity"/>
    <property type="evidence" value="ECO:0007669"/>
    <property type="project" value="InterPro"/>
</dbReference>
<dbReference type="Proteomes" id="UP000076842">
    <property type="component" value="Unassembled WGS sequence"/>
</dbReference>
<evidence type="ECO:0000259" key="11">
    <source>
        <dbReference type="PROSITE" id="PS50893"/>
    </source>
</evidence>
<dbReference type="SUPFAM" id="SSF90123">
    <property type="entry name" value="ABC transporter transmembrane region"/>
    <property type="match status" value="2"/>
</dbReference>
<evidence type="ECO:0000256" key="1">
    <source>
        <dbReference type="ARBA" id="ARBA00004141"/>
    </source>
</evidence>
<feature type="transmembrane region" description="Helical" evidence="10">
    <location>
        <begin position="1277"/>
        <end position="1298"/>
    </location>
</feature>
<feature type="transmembrane region" description="Helical" evidence="10">
    <location>
        <begin position="116"/>
        <end position="143"/>
    </location>
</feature>
<dbReference type="InterPro" id="IPR017871">
    <property type="entry name" value="ABC_transporter-like_CS"/>
</dbReference>
<feature type="transmembrane region" description="Helical" evidence="10">
    <location>
        <begin position="1048"/>
        <end position="1072"/>
    </location>
</feature>